<dbReference type="EMBL" id="FOZW01000002">
    <property type="protein sequence ID" value="SFS56894.1"/>
    <property type="molecule type" value="Genomic_DNA"/>
</dbReference>
<accession>A0A1I6QWX5</accession>
<dbReference type="RefSeq" id="WP_092420039.1">
    <property type="nucleotide sequence ID" value="NZ_FNCL01000001.1"/>
</dbReference>
<evidence type="ECO:0000313" key="2">
    <source>
        <dbReference type="EMBL" id="SFS56894.1"/>
    </source>
</evidence>
<sequence length="302" mass="33226">MIRFGTNPIAWSNDDDWSIGDHLSLEDCLRDCRTLGFDGIEKGHKMPGEGAALRAVLDRYGLRFVGGWHSTNLLVNDLEAEVRALREVIAFVRAAGGDHVNACECSNAVHGRDADAVNDKPVMTEPEWERFSTGYEELSRVAVEEGMAMGYHHHVGTVIETEAEIERFMDMGGAHTRLLLDTGHAWFGGADPEKLARKYMDRVSHIHCKNVRPDVAAQVRDERLSFLEGVRRGAFTVPGDPEGCVDFGPVLAAAARQGYAGWVVIEAEQDSALRDPFEYQGLGLRTLKALAAEVGLIQPQDA</sequence>
<dbReference type="Pfam" id="PF01261">
    <property type="entry name" value="AP_endonuc_2"/>
    <property type="match status" value="1"/>
</dbReference>
<dbReference type="AlphaFoldDB" id="A0A1I6QWX5"/>
<name>A0A1I6QWX5_9RHOB</name>
<dbReference type="PANTHER" id="PTHR12110">
    <property type="entry name" value="HYDROXYPYRUVATE ISOMERASE"/>
    <property type="match status" value="1"/>
</dbReference>
<dbReference type="Gene3D" id="3.20.20.150">
    <property type="entry name" value="Divalent-metal-dependent TIM barrel enzymes"/>
    <property type="match status" value="1"/>
</dbReference>
<feature type="domain" description="Xylose isomerase-like TIM barrel" evidence="1">
    <location>
        <begin position="30"/>
        <end position="278"/>
    </location>
</feature>
<gene>
    <name evidence="2" type="ORF">SAMN04488050_102426</name>
</gene>
<reference evidence="3" key="1">
    <citation type="submission" date="2016-10" db="EMBL/GenBank/DDBJ databases">
        <authorList>
            <person name="Varghese N."/>
            <person name="Submissions S."/>
        </authorList>
    </citation>
    <scope>NUCLEOTIDE SEQUENCE [LARGE SCALE GENOMIC DNA]</scope>
    <source>
        <strain evidence="3">DSM 26894</strain>
    </source>
</reference>
<keyword evidence="3" id="KW-1185">Reference proteome</keyword>
<dbReference type="NCBIfam" id="TIGR04379">
    <property type="entry name" value="myo_inos_iolE"/>
    <property type="match status" value="1"/>
</dbReference>
<dbReference type="InterPro" id="IPR030823">
    <property type="entry name" value="IolE/MocC"/>
</dbReference>
<dbReference type="STRING" id="311180.SAMN04488050_102426"/>
<dbReference type="Proteomes" id="UP000199392">
    <property type="component" value="Unassembled WGS sequence"/>
</dbReference>
<dbReference type="InterPro" id="IPR036237">
    <property type="entry name" value="Xyl_isomerase-like_sf"/>
</dbReference>
<evidence type="ECO:0000259" key="1">
    <source>
        <dbReference type="Pfam" id="PF01261"/>
    </source>
</evidence>
<evidence type="ECO:0000313" key="3">
    <source>
        <dbReference type="Proteomes" id="UP000199392"/>
    </source>
</evidence>
<dbReference type="InterPro" id="IPR050312">
    <property type="entry name" value="IolE/XylAMocC-like"/>
</dbReference>
<organism evidence="2 3">
    <name type="scientific">Alloyangia pacifica</name>
    <dbReference type="NCBI Taxonomy" id="311180"/>
    <lineage>
        <taxon>Bacteria</taxon>
        <taxon>Pseudomonadati</taxon>
        <taxon>Pseudomonadota</taxon>
        <taxon>Alphaproteobacteria</taxon>
        <taxon>Rhodobacterales</taxon>
        <taxon>Roseobacteraceae</taxon>
        <taxon>Alloyangia</taxon>
    </lineage>
</organism>
<proteinExistence type="predicted"/>
<protein>
    <submittedName>
        <fullName evidence="2">2-keto-myo-inositol dehydratase</fullName>
    </submittedName>
</protein>
<dbReference type="SUPFAM" id="SSF51658">
    <property type="entry name" value="Xylose isomerase-like"/>
    <property type="match status" value="1"/>
</dbReference>
<dbReference type="OrthoDB" id="9804047at2"/>
<dbReference type="PANTHER" id="PTHR12110:SF41">
    <property type="entry name" value="INOSOSE DEHYDRATASE"/>
    <property type="match status" value="1"/>
</dbReference>
<dbReference type="InterPro" id="IPR013022">
    <property type="entry name" value="Xyl_isomerase-like_TIM-brl"/>
</dbReference>